<dbReference type="InterPro" id="IPR036457">
    <property type="entry name" value="PPM-type-like_dom_sf"/>
</dbReference>
<reference evidence="4 5" key="1">
    <citation type="submission" date="2008-06" db="EMBL/GenBank/DDBJ databases">
        <title>Complete sequence of Chloroherpeton thalassium ATCC 35110.</title>
        <authorList>
            <consortium name="US DOE Joint Genome Institute"/>
            <person name="Lucas S."/>
            <person name="Copeland A."/>
            <person name="Lapidus A."/>
            <person name="Glavina del Rio T."/>
            <person name="Dalin E."/>
            <person name="Tice H."/>
            <person name="Bruce D."/>
            <person name="Goodwin L."/>
            <person name="Pitluck S."/>
            <person name="Schmutz J."/>
            <person name="Larimer F."/>
            <person name="Land M."/>
            <person name="Hauser L."/>
            <person name="Kyrpides N."/>
            <person name="Mikhailova N."/>
            <person name="Liu Z."/>
            <person name="Li T."/>
            <person name="Zhao F."/>
            <person name="Overmann J."/>
            <person name="Bryant D.A."/>
            <person name="Richardson P."/>
        </authorList>
    </citation>
    <scope>NUCLEOTIDE SEQUENCE [LARGE SCALE GENOMIC DNA]</scope>
    <source>
        <strain evidence="5">ATCC 35110 / GB-78</strain>
    </source>
</reference>
<dbReference type="EMBL" id="CP001100">
    <property type="protein sequence ID" value="ACF12694.1"/>
    <property type="molecule type" value="Genomic_DNA"/>
</dbReference>
<feature type="transmembrane region" description="Helical" evidence="2">
    <location>
        <begin position="227"/>
        <end position="245"/>
    </location>
</feature>
<evidence type="ECO:0000259" key="3">
    <source>
        <dbReference type="SMART" id="SM00331"/>
    </source>
</evidence>
<evidence type="ECO:0000256" key="2">
    <source>
        <dbReference type="SAM" id="Phobius"/>
    </source>
</evidence>
<dbReference type="STRING" id="517418.Ctha_0223"/>
<dbReference type="InterPro" id="IPR003018">
    <property type="entry name" value="GAF"/>
</dbReference>
<dbReference type="InterPro" id="IPR029016">
    <property type="entry name" value="GAF-like_dom_sf"/>
</dbReference>
<dbReference type="AlphaFoldDB" id="B3QTE8"/>
<feature type="domain" description="PPM-type phosphatase" evidence="3">
    <location>
        <begin position="525"/>
        <end position="750"/>
    </location>
</feature>
<dbReference type="SUPFAM" id="SSF81606">
    <property type="entry name" value="PP2C-like"/>
    <property type="match status" value="1"/>
</dbReference>
<dbReference type="GO" id="GO:0016791">
    <property type="term" value="F:phosphatase activity"/>
    <property type="evidence" value="ECO:0007669"/>
    <property type="project" value="TreeGrafter"/>
</dbReference>
<proteinExistence type="predicted"/>
<gene>
    <name evidence="4" type="ordered locus">Ctha_0223</name>
</gene>
<organism evidence="4 5">
    <name type="scientific">Chloroherpeton thalassium (strain ATCC 35110 / GB-78)</name>
    <dbReference type="NCBI Taxonomy" id="517418"/>
    <lineage>
        <taxon>Bacteria</taxon>
        <taxon>Pseudomonadati</taxon>
        <taxon>Chlorobiota</taxon>
        <taxon>Chlorobiia</taxon>
        <taxon>Chlorobiales</taxon>
        <taxon>Chloroherpetonaceae</taxon>
        <taxon>Chloroherpeton</taxon>
    </lineage>
</organism>
<keyword evidence="5" id="KW-1185">Reference proteome</keyword>
<dbReference type="HOGENOM" id="CLU_000445_43_6_10"/>
<dbReference type="Gene3D" id="3.60.40.10">
    <property type="entry name" value="PPM-type phosphatase domain"/>
    <property type="match status" value="1"/>
</dbReference>
<evidence type="ECO:0000313" key="5">
    <source>
        <dbReference type="Proteomes" id="UP000001208"/>
    </source>
</evidence>
<protein>
    <submittedName>
        <fullName evidence="4">Protein serine/threonine phosphatase</fullName>
    </submittedName>
</protein>
<keyword evidence="2" id="KW-0812">Transmembrane</keyword>
<sequence length="751" mass="84180">MSSKKRITYLFAFVIVLCEMFLLGLDVSIFYAIKAKTYLLPSGFIYLKDILASLVFIALYALIRKGIRLNRNDQTNPIWIEPSRGAWDAMVTLVLIIGAIFVYDQTFPEAVYRRISNFGLDFYAPESLYTIFKSHFITLLLGSALLAGLITIERLILYKRTKNTAINFALFIIALFGFSFSMAGTVPGAQFSPISLGLGITALILMFINAFRVSWILPMSRQDKWQIMGLTVIIGICGLILLNGFHFPPYLLWYSSFVGHFLLSLTAFVTLYFCVSFLGILIYLPSSRDFERKSEEVRKLYKMSKFITDVFDEDKIYTSLIRFVCESIGENSLGWFDLYVPNSVSEKAAGTFHTVHYTDVSGTKQVAHFRTVATNNVSSNIIAEMQRSAGFIWQQVLEKKDIVQVDDMVTDKRLNAKIPPIHAVLKRLNIRKRHPKPLFPIGSIVSVPLTMRSELIGIIHVAKDVEFSFIREDLELITIFADQAAIAIDNSRLIKQLIGKERLEQQLEIAREIQSRLLPQEPLQVPGFDMAGISEPAYEVGGDYYDFFQLDDGDEISRFGIVIADVSGKGTSAAFYMAELKGIIQSLCKVYPDAPRDLLKKANETLSQSLGKNAYISLLYGVVDVKENTLSLVNAGHCPAAAVMNKNPSYLKLQGLALGLDTGKIFNQVVSKNIYPLADGDVIVFYTDGVVEAINHEGKQFGYDRLLKIVNQSREKNAKDITNDIFTAVNDFTKTGGAVRDDLTLVVVKKL</sequence>
<dbReference type="Gene3D" id="3.30.450.40">
    <property type="match status" value="1"/>
</dbReference>
<dbReference type="Proteomes" id="UP000001208">
    <property type="component" value="Chromosome"/>
</dbReference>
<dbReference type="SMART" id="SM00331">
    <property type="entry name" value="PP2C_SIG"/>
    <property type="match status" value="1"/>
</dbReference>
<dbReference type="SUPFAM" id="SSF55781">
    <property type="entry name" value="GAF domain-like"/>
    <property type="match status" value="1"/>
</dbReference>
<dbReference type="eggNOG" id="COG2208">
    <property type="taxonomic scope" value="Bacteria"/>
</dbReference>
<name>B3QTE8_CHLT3</name>
<dbReference type="PANTHER" id="PTHR43156:SF2">
    <property type="entry name" value="STAGE II SPORULATION PROTEIN E"/>
    <property type="match status" value="1"/>
</dbReference>
<dbReference type="KEGG" id="cts:Ctha_0223"/>
<dbReference type="PANTHER" id="PTHR43156">
    <property type="entry name" value="STAGE II SPORULATION PROTEIN E-RELATED"/>
    <property type="match status" value="1"/>
</dbReference>
<feature type="transmembrane region" description="Helical" evidence="2">
    <location>
        <begin position="194"/>
        <end position="215"/>
    </location>
</feature>
<keyword evidence="2" id="KW-0472">Membrane</keyword>
<feature type="transmembrane region" description="Helical" evidence="2">
    <location>
        <begin position="7"/>
        <end position="33"/>
    </location>
</feature>
<feature type="transmembrane region" description="Helical" evidence="2">
    <location>
        <begin position="257"/>
        <end position="284"/>
    </location>
</feature>
<dbReference type="InterPro" id="IPR001932">
    <property type="entry name" value="PPM-type_phosphatase-like_dom"/>
</dbReference>
<accession>B3QTE8</accession>
<feature type="transmembrane region" description="Helical" evidence="2">
    <location>
        <begin position="131"/>
        <end position="152"/>
    </location>
</feature>
<feature type="transmembrane region" description="Helical" evidence="2">
    <location>
        <begin position="84"/>
        <end position="103"/>
    </location>
</feature>
<dbReference type="Pfam" id="PF07228">
    <property type="entry name" value="SpoIIE"/>
    <property type="match status" value="1"/>
</dbReference>
<dbReference type="InterPro" id="IPR052016">
    <property type="entry name" value="Bact_Sigma-Reg"/>
</dbReference>
<feature type="transmembrane region" description="Helical" evidence="2">
    <location>
        <begin position="164"/>
        <end position="182"/>
    </location>
</feature>
<keyword evidence="1" id="KW-0378">Hydrolase</keyword>
<dbReference type="OrthoDB" id="9763484at2"/>
<evidence type="ECO:0000313" key="4">
    <source>
        <dbReference type="EMBL" id="ACF12694.1"/>
    </source>
</evidence>
<dbReference type="eggNOG" id="COG2203">
    <property type="taxonomic scope" value="Bacteria"/>
</dbReference>
<dbReference type="RefSeq" id="WP_012498778.1">
    <property type="nucleotide sequence ID" value="NC_011026.1"/>
</dbReference>
<dbReference type="Pfam" id="PF13185">
    <property type="entry name" value="GAF_2"/>
    <property type="match status" value="1"/>
</dbReference>
<feature type="transmembrane region" description="Helical" evidence="2">
    <location>
        <begin position="45"/>
        <end position="63"/>
    </location>
</feature>
<keyword evidence="2" id="KW-1133">Transmembrane helix</keyword>
<evidence type="ECO:0000256" key="1">
    <source>
        <dbReference type="ARBA" id="ARBA00022801"/>
    </source>
</evidence>